<organism evidence="2 3">
    <name type="scientific">Salinibacter ruber (strain M8)</name>
    <dbReference type="NCBI Taxonomy" id="761659"/>
    <lineage>
        <taxon>Bacteria</taxon>
        <taxon>Pseudomonadati</taxon>
        <taxon>Rhodothermota</taxon>
        <taxon>Rhodothermia</taxon>
        <taxon>Rhodothermales</taxon>
        <taxon>Salinibacteraceae</taxon>
        <taxon>Salinibacter</taxon>
    </lineage>
</organism>
<reference evidence="3" key="2">
    <citation type="submission" date="2010-04" db="EMBL/GenBank/DDBJ databases">
        <title>Genome sequence of Salinibacter ruber M8.</title>
        <authorList>
            <consortium name="Genoscope"/>
        </authorList>
    </citation>
    <scope>NUCLEOTIDE SEQUENCE [LARGE SCALE GENOMIC DNA]</scope>
    <source>
        <strain evidence="3">M8</strain>
    </source>
</reference>
<sequence length="399" mass="41309">MGRSVPLPKATRRGPTASFFAQAGTPSPQQTRQGLLLCSRRRPVTIPNASSAVGTAEPHPRVASVIKMIKGSSFDKTGEPSPLPCRMTSREEATGPEIRDWGLRHRSLRQRSAFAGPGVGVGRFSLSQQLVTDASVLMYWKTSPARSSACPRSLLLSARALLFGGLLLAAAALPAVAQDGPTASAGERPEERSYVAIGVSGTDLGPLNDRLSANGYPTFSTELLSIGGGAYRVVAGRILLGAELNGLLAPSQGFEGRDVFLGGGYGLLSLGYWIEPTPRLRAFPTAGIGAGGLLLNIGDDGSAHFDDVLADPNRSATLSTGSLLVSLGAGLEYQFGTPGGDGLRLGLRGGYLLSALSSDWQLGQSRLGGGPDASMQGPFLRLTVGGVRAALGDATGDKQ</sequence>
<accession>D5H701</accession>
<protein>
    <submittedName>
        <fullName evidence="2">Uncharacterized protein</fullName>
    </submittedName>
</protein>
<feature type="region of interest" description="Disordered" evidence="1">
    <location>
        <begin position="1"/>
        <end position="32"/>
    </location>
</feature>
<reference evidence="2 3" key="1">
    <citation type="journal article" date="2010" name="ISME J.">
        <title>Fine-scale evolution: genomic, phenotypic and ecological differentiation in two coexisting Salinibacter ruber strains.</title>
        <authorList>
            <person name="Pena A."/>
            <person name="Teeling H."/>
            <person name="Huerta-Cepas J."/>
            <person name="Santos F."/>
            <person name="Yarza P."/>
            <person name="Brito-Echeverria J."/>
            <person name="Lucio M."/>
            <person name="Schmitt-Kopplin P."/>
            <person name="Meseguer I."/>
            <person name="Schenowitz C."/>
            <person name="Dossat C."/>
            <person name="Barbe V."/>
            <person name="Dopazo J."/>
            <person name="Rossello-Mora R."/>
            <person name="Schuler M."/>
            <person name="Glockner F.O."/>
            <person name="Amann R."/>
            <person name="Gabaldon T."/>
            <person name="Anton J."/>
        </authorList>
    </citation>
    <scope>NUCLEOTIDE SEQUENCE [LARGE SCALE GENOMIC DNA]</scope>
    <source>
        <strain evidence="2 3">M8</strain>
    </source>
</reference>
<evidence type="ECO:0000313" key="2">
    <source>
        <dbReference type="EMBL" id="CBH23806.1"/>
    </source>
</evidence>
<gene>
    <name evidence="2" type="ordered locus">SRM_00885</name>
</gene>
<dbReference type="AlphaFoldDB" id="D5H701"/>
<dbReference type="KEGG" id="srm:SRM_00885"/>
<name>D5H701_SALRM</name>
<proteinExistence type="predicted"/>
<feature type="region of interest" description="Disordered" evidence="1">
    <location>
        <begin position="73"/>
        <end position="93"/>
    </location>
</feature>
<evidence type="ECO:0000313" key="3">
    <source>
        <dbReference type="Proteomes" id="UP000000933"/>
    </source>
</evidence>
<evidence type="ECO:0000256" key="1">
    <source>
        <dbReference type="SAM" id="MobiDB-lite"/>
    </source>
</evidence>
<dbReference type="HOGENOM" id="CLU_690564_0_0_10"/>
<dbReference type="Proteomes" id="UP000000933">
    <property type="component" value="Chromosome"/>
</dbReference>
<dbReference type="EMBL" id="FP565814">
    <property type="protein sequence ID" value="CBH23806.1"/>
    <property type="molecule type" value="Genomic_DNA"/>
</dbReference>